<proteinExistence type="predicted"/>
<dbReference type="PATRIC" id="fig|447.4.peg.3825"/>
<sequence>MYLKNMAGAPSPYDVKDIYPTGKCGKRTIDPKQIVCVFSKSKNEAILREIESKVVLLFKPATNCDDALSTGAILNVLRETKLKGNEKKLTIEKVRYRLIESECDTQWDDFKYHVFF</sequence>
<name>A0A0W0R6I5_LEGBO</name>
<gene>
    <name evidence="1" type="ORF">Lboz_3568</name>
</gene>
<evidence type="ECO:0000313" key="2">
    <source>
        <dbReference type="Proteomes" id="UP000054695"/>
    </source>
</evidence>
<dbReference type="EMBL" id="LNXU01000060">
    <property type="protein sequence ID" value="KTC66673.1"/>
    <property type="molecule type" value="Genomic_DNA"/>
</dbReference>
<dbReference type="AlphaFoldDB" id="A0A0W0R6I5"/>
<comment type="caution">
    <text evidence="1">The sequence shown here is derived from an EMBL/GenBank/DDBJ whole genome shotgun (WGS) entry which is preliminary data.</text>
</comment>
<organism evidence="1 2">
    <name type="scientific">Legionella bozemanae</name>
    <name type="common">Fluoribacter bozemanae</name>
    <dbReference type="NCBI Taxonomy" id="447"/>
    <lineage>
        <taxon>Bacteria</taxon>
        <taxon>Pseudomonadati</taxon>
        <taxon>Pseudomonadota</taxon>
        <taxon>Gammaproteobacteria</taxon>
        <taxon>Legionellales</taxon>
        <taxon>Legionellaceae</taxon>
        <taxon>Legionella</taxon>
    </lineage>
</organism>
<protein>
    <submittedName>
        <fullName evidence="1">Uncharacterized protein</fullName>
    </submittedName>
</protein>
<keyword evidence="2" id="KW-1185">Reference proteome</keyword>
<dbReference type="RefSeq" id="WP_131744475.1">
    <property type="nucleotide sequence ID" value="NZ_CAAAIY010000020.1"/>
</dbReference>
<dbReference type="Proteomes" id="UP000054695">
    <property type="component" value="Unassembled WGS sequence"/>
</dbReference>
<evidence type="ECO:0000313" key="1">
    <source>
        <dbReference type="EMBL" id="KTC66673.1"/>
    </source>
</evidence>
<accession>A0A0W0R6I5</accession>
<dbReference type="OrthoDB" id="5657198at2"/>
<reference evidence="1 2" key="1">
    <citation type="submission" date="2015-11" db="EMBL/GenBank/DDBJ databases">
        <title>Genomic analysis of 38 Legionella species identifies large and diverse effector repertoires.</title>
        <authorList>
            <person name="Burstein D."/>
            <person name="Amaro F."/>
            <person name="Zusman T."/>
            <person name="Lifshitz Z."/>
            <person name="Cohen O."/>
            <person name="Gilbert J.A."/>
            <person name="Pupko T."/>
            <person name="Shuman H.A."/>
            <person name="Segal G."/>
        </authorList>
    </citation>
    <scope>NUCLEOTIDE SEQUENCE [LARGE SCALE GENOMIC DNA]</scope>
    <source>
        <strain evidence="1 2">WIGA</strain>
    </source>
</reference>